<dbReference type="InParanoid" id="A0A0C3PH03"/>
<protein>
    <recommendedName>
        <fullName evidence="4">NYN domain-containing protein</fullName>
    </recommendedName>
</protein>
<dbReference type="Proteomes" id="UP000054217">
    <property type="component" value="Unassembled WGS sequence"/>
</dbReference>
<feature type="compositionally biased region" description="Polar residues" evidence="1">
    <location>
        <begin position="123"/>
        <end position="152"/>
    </location>
</feature>
<reference evidence="3" key="2">
    <citation type="submission" date="2015-01" db="EMBL/GenBank/DDBJ databases">
        <title>Evolutionary Origins and Diversification of the Mycorrhizal Mutualists.</title>
        <authorList>
            <consortium name="DOE Joint Genome Institute"/>
            <consortium name="Mycorrhizal Genomics Consortium"/>
            <person name="Kohler A."/>
            <person name="Kuo A."/>
            <person name="Nagy L.G."/>
            <person name="Floudas D."/>
            <person name="Copeland A."/>
            <person name="Barry K.W."/>
            <person name="Cichocki N."/>
            <person name="Veneault-Fourrey C."/>
            <person name="LaButti K."/>
            <person name="Lindquist E.A."/>
            <person name="Lipzen A."/>
            <person name="Lundell T."/>
            <person name="Morin E."/>
            <person name="Murat C."/>
            <person name="Riley R."/>
            <person name="Ohm R."/>
            <person name="Sun H."/>
            <person name="Tunlid A."/>
            <person name="Henrissat B."/>
            <person name="Grigoriev I.V."/>
            <person name="Hibbett D.S."/>
            <person name="Martin F."/>
        </authorList>
    </citation>
    <scope>NUCLEOTIDE SEQUENCE [LARGE SCALE GENOMIC DNA]</scope>
    <source>
        <strain evidence="3">Marx 270</strain>
    </source>
</reference>
<keyword evidence="3" id="KW-1185">Reference proteome</keyword>
<feature type="region of interest" description="Disordered" evidence="1">
    <location>
        <begin position="323"/>
        <end position="398"/>
    </location>
</feature>
<feature type="non-terminal residue" evidence="2">
    <location>
        <position position="1"/>
    </location>
</feature>
<evidence type="ECO:0000256" key="1">
    <source>
        <dbReference type="SAM" id="MobiDB-lite"/>
    </source>
</evidence>
<feature type="region of interest" description="Disordered" evidence="1">
    <location>
        <begin position="557"/>
        <end position="590"/>
    </location>
</feature>
<evidence type="ECO:0000313" key="2">
    <source>
        <dbReference type="EMBL" id="KIO13275.1"/>
    </source>
</evidence>
<dbReference type="HOGENOM" id="CLU_300364_0_0_1"/>
<feature type="compositionally biased region" description="Polar residues" evidence="1">
    <location>
        <begin position="573"/>
        <end position="584"/>
    </location>
</feature>
<feature type="region of interest" description="Disordered" evidence="1">
    <location>
        <begin position="123"/>
        <end position="190"/>
    </location>
</feature>
<sequence length="885" mass="95875">PAPATVILIAADRDYAYAISTLRLRNYKVLLITPCVSTCLEACASFVIDWNVALTKTRTESKNDSVRRPYVDIEASLFDRLSQEVSQFGKNLTVISAPLEAVKPQRINAQDLLRPYVPDNDANVTSESKFAQGSSEGTNQCTNGNDDSSVSVTPAPKVPASPRHSSLTLPSLLRTHNIRPDTVSKPSGEVSRLVTGTPLIQSGTCLGVSDDAGAITELSDSFVSNSAENRRSSKDELLSSLLTGPLSDTSQKNLVDMPILETARVVAPLSRSSPAKPAVGSNLATAYFLAKSNHHPADELTAWRSSSSLFHFSLHGCRNDSSRNIPPVSANGDNNSGVPTENTSTSCQEFTPSLKATSLPVERQSTPTNPAGGVLTESRDSDNSSGVSSPTFRATSNVVPGSPALHPLAWPASDMPTNTVTEQANREQIRWQFLPLIRVLVADRHRRVFRSNRSDVAMAVLQIDKNAYKRVGATKFKHYTFHAERVGLVVLGGAEGDAWIALHPKWFCEAERTEYQSIASMEDDLRAVDGDTEQMVAPLSGSSPPVPAMATDLATAHCSHKGDHPPADILTTGRISSPFSQPSLHGSRIPPISANGDSNTIVPADKSSTNVVPSQKEPTLSTEKQITYANSVEGIAKEPMGNRNPFRISFPASHAALNVIPGSPVAQTQACPASDMPTSTATGQVNREQIRWQFLPLIRVLVVDRRKRIFRSNHSDIAMALMQIDKNAYKRVGATRFKHYITLAQRVGLVVLGGAENDAWIALHPEWFSEAERTEYQSITAMEGNSCGIDGKQTSTSREIGAGCFQPLVDILVQFHQSGVRPVLRSRIGQMLEPTVYREAGVPCFAEYVARAVEVGIVMCGGVGGYAWIRLHPDVETQVNDTYYM</sequence>
<evidence type="ECO:0000313" key="3">
    <source>
        <dbReference type="Proteomes" id="UP000054217"/>
    </source>
</evidence>
<gene>
    <name evidence="2" type="ORF">M404DRAFT_992831</name>
</gene>
<proteinExistence type="predicted"/>
<reference evidence="2 3" key="1">
    <citation type="submission" date="2014-04" db="EMBL/GenBank/DDBJ databases">
        <authorList>
            <consortium name="DOE Joint Genome Institute"/>
            <person name="Kuo A."/>
            <person name="Kohler A."/>
            <person name="Costa M.D."/>
            <person name="Nagy L.G."/>
            <person name="Floudas D."/>
            <person name="Copeland A."/>
            <person name="Barry K.W."/>
            <person name="Cichocki N."/>
            <person name="Veneault-Fourrey C."/>
            <person name="LaButti K."/>
            <person name="Lindquist E.A."/>
            <person name="Lipzen A."/>
            <person name="Lundell T."/>
            <person name="Morin E."/>
            <person name="Murat C."/>
            <person name="Sun H."/>
            <person name="Tunlid A."/>
            <person name="Henrissat B."/>
            <person name="Grigoriev I.V."/>
            <person name="Hibbett D.S."/>
            <person name="Martin F."/>
            <person name="Nordberg H.P."/>
            <person name="Cantor M.N."/>
            <person name="Hua S.X."/>
        </authorList>
    </citation>
    <scope>NUCLEOTIDE SEQUENCE [LARGE SCALE GENOMIC DNA]</scope>
    <source>
        <strain evidence="2 3">Marx 270</strain>
    </source>
</reference>
<evidence type="ECO:0008006" key="4">
    <source>
        <dbReference type="Google" id="ProtNLM"/>
    </source>
</evidence>
<accession>A0A0C3PH03</accession>
<feature type="region of interest" description="Disordered" evidence="1">
    <location>
        <begin position="602"/>
        <end position="621"/>
    </location>
</feature>
<feature type="compositionally biased region" description="Polar residues" evidence="1">
    <location>
        <begin position="331"/>
        <end position="356"/>
    </location>
</feature>
<name>A0A0C3PH03_PISTI</name>
<dbReference type="EMBL" id="KN831946">
    <property type="protein sequence ID" value="KIO13275.1"/>
    <property type="molecule type" value="Genomic_DNA"/>
</dbReference>
<dbReference type="AlphaFoldDB" id="A0A0C3PH03"/>
<dbReference type="OrthoDB" id="2690974at2759"/>
<dbReference type="STRING" id="870435.A0A0C3PH03"/>
<organism evidence="2 3">
    <name type="scientific">Pisolithus tinctorius Marx 270</name>
    <dbReference type="NCBI Taxonomy" id="870435"/>
    <lineage>
        <taxon>Eukaryota</taxon>
        <taxon>Fungi</taxon>
        <taxon>Dikarya</taxon>
        <taxon>Basidiomycota</taxon>
        <taxon>Agaricomycotina</taxon>
        <taxon>Agaricomycetes</taxon>
        <taxon>Agaricomycetidae</taxon>
        <taxon>Boletales</taxon>
        <taxon>Sclerodermatineae</taxon>
        <taxon>Pisolithaceae</taxon>
        <taxon>Pisolithus</taxon>
    </lineage>
</organism>